<dbReference type="GO" id="GO:0016020">
    <property type="term" value="C:membrane"/>
    <property type="evidence" value="ECO:0007669"/>
    <property type="project" value="UniProtKB-SubCell"/>
</dbReference>
<dbReference type="AlphaFoldDB" id="A0A1Z8B600"/>
<protein>
    <recommendedName>
        <fullName evidence="6">RDD domain-containing protein</fullName>
    </recommendedName>
</protein>
<dbReference type="Pfam" id="PF06271">
    <property type="entry name" value="RDD"/>
    <property type="match status" value="1"/>
</dbReference>
<evidence type="ECO:0000256" key="3">
    <source>
        <dbReference type="ARBA" id="ARBA00022989"/>
    </source>
</evidence>
<keyword evidence="4 5" id="KW-0472">Membrane</keyword>
<feature type="transmembrane region" description="Helical" evidence="5">
    <location>
        <begin position="111"/>
        <end position="132"/>
    </location>
</feature>
<organism evidence="7 8">
    <name type="scientific">Nonlabens dokdonensis</name>
    <dbReference type="NCBI Taxonomy" id="328515"/>
    <lineage>
        <taxon>Bacteria</taxon>
        <taxon>Pseudomonadati</taxon>
        <taxon>Bacteroidota</taxon>
        <taxon>Flavobacteriia</taxon>
        <taxon>Flavobacteriales</taxon>
        <taxon>Flavobacteriaceae</taxon>
        <taxon>Nonlabens</taxon>
    </lineage>
</organism>
<evidence type="ECO:0000256" key="2">
    <source>
        <dbReference type="ARBA" id="ARBA00022692"/>
    </source>
</evidence>
<dbReference type="EMBL" id="MAAX01000073">
    <property type="protein sequence ID" value="OUS18014.1"/>
    <property type="molecule type" value="Genomic_DNA"/>
</dbReference>
<keyword evidence="2 5" id="KW-0812">Transmembrane</keyword>
<evidence type="ECO:0000259" key="6">
    <source>
        <dbReference type="Pfam" id="PF06271"/>
    </source>
</evidence>
<evidence type="ECO:0000256" key="4">
    <source>
        <dbReference type="ARBA" id="ARBA00023136"/>
    </source>
</evidence>
<dbReference type="Proteomes" id="UP000196102">
    <property type="component" value="Unassembled WGS sequence"/>
</dbReference>
<keyword evidence="3 5" id="KW-1133">Transmembrane helix</keyword>
<evidence type="ECO:0000313" key="7">
    <source>
        <dbReference type="EMBL" id="OUS18014.1"/>
    </source>
</evidence>
<name>A0A1Z8B600_9FLAO</name>
<comment type="subcellular location">
    <subcellularLocation>
        <location evidence="1">Membrane</location>
        <topology evidence="1">Multi-pass membrane protein</topology>
    </subcellularLocation>
</comment>
<dbReference type="InterPro" id="IPR010432">
    <property type="entry name" value="RDD"/>
</dbReference>
<dbReference type="PANTHER" id="PTHR38480">
    <property type="entry name" value="SLR0254 PROTEIN"/>
    <property type="match status" value="1"/>
</dbReference>
<sequence>MSNTAINTAQNVNIEYEYSGIGKRILALLLDFVVFFIYIIVLSFTVYRAVGLFDSNNTLGITELSLIPLFCYSLLMHIIFNGRTVGKFVMGIKVVKEDGSPAQWSDYLVRWIFRLVDLWLFGFIVGTVSILFSERKQRLGDLGAKTVVINTNKSTKISHTILEDLDPNYQPQFQNAYILSDKDVNEIKDIYRLAGESRDYMTLRALRIKVESLLNTQSDLRDGVYIRTVLKDYTYLTQGQ</sequence>
<accession>A0A1Z8B600</accession>
<feature type="transmembrane region" description="Helical" evidence="5">
    <location>
        <begin position="25"/>
        <end position="47"/>
    </location>
</feature>
<gene>
    <name evidence="7" type="ORF">A9Q93_04420</name>
</gene>
<comment type="caution">
    <text evidence="7">The sequence shown here is derived from an EMBL/GenBank/DDBJ whole genome shotgun (WGS) entry which is preliminary data.</text>
</comment>
<dbReference type="PANTHER" id="PTHR38480:SF1">
    <property type="entry name" value="SLR0254 PROTEIN"/>
    <property type="match status" value="1"/>
</dbReference>
<dbReference type="RefSeq" id="WP_303686175.1">
    <property type="nucleotide sequence ID" value="NZ_CAJXYO010000016.1"/>
</dbReference>
<evidence type="ECO:0000313" key="8">
    <source>
        <dbReference type="Proteomes" id="UP000196102"/>
    </source>
</evidence>
<evidence type="ECO:0000256" key="5">
    <source>
        <dbReference type="SAM" id="Phobius"/>
    </source>
</evidence>
<feature type="transmembrane region" description="Helical" evidence="5">
    <location>
        <begin position="59"/>
        <end position="80"/>
    </location>
</feature>
<proteinExistence type="predicted"/>
<evidence type="ECO:0000256" key="1">
    <source>
        <dbReference type="ARBA" id="ARBA00004141"/>
    </source>
</evidence>
<feature type="domain" description="RDD" evidence="6">
    <location>
        <begin position="18"/>
        <end position="144"/>
    </location>
</feature>
<reference evidence="8" key="1">
    <citation type="journal article" date="2017" name="Proc. Natl. Acad. Sci. U.S.A.">
        <title>Simulation of Deepwater Horizon oil plume reveals substrate specialization within a complex community of hydrocarbon-degraders.</title>
        <authorList>
            <person name="Hu P."/>
            <person name="Dubinsky E.A."/>
            <person name="Probst A.J."/>
            <person name="Wang J."/>
            <person name="Sieber C.M.K."/>
            <person name="Tom L.M."/>
            <person name="Gardinali P."/>
            <person name="Banfield J.F."/>
            <person name="Atlas R.M."/>
            <person name="Andersen G.L."/>
        </authorList>
    </citation>
    <scope>NUCLEOTIDE SEQUENCE [LARGE SCALE GENOMIC DNA]</scope>
</reference>